<evidence type="ECO:0000259" key="4">
    <source>
        <dbReference type="PROSITE" id="PS50887"/>
    </source>
</evidence>
<evidence type="ECO:0000313" key="6">
    <source>
        <dbReference type="Proteomes" id="UP000249061"/>
    </source>
</evidence>
<comment type="catalytic activity">
    <reaction evidence="2">
        <text>2 GTP = 3',3'-c-di-GMP + 2 diphosphate</text>
        <dbReference type="Rhea" id="RHEA:24898"/>
        <dbReference type="ChEBI" id="CHEBI:33019"/>
        <dbReference type="ChEBI" id="CHEBI:37565"/>
        <dbReference type="ChEBI" id="CHEBI:58805"/>
        <dbReference type="EC" id="2.7.7.65"/>
    </reaction>
</comment>
<dbReference type="NCBIfam" id="TIGR00254">
    <property type="entry name" value="GGDEF"/>
    <property type="match status" value="1"/>
</dbReference>
<dbReference type="SUPFAM" id="SSF55073">
    <property type="entry name" value="Nucleotide cyclase"/>
    <property type="match status" value="1"/>
</dbReference>
<name>A0A2W5TAT5_9BACT</name>
<dbReference type="PROSITE" id="PS50887">
    <property type="entry name" value="GGDEF"/>
    <property type="match status" value="1"/>
</dbReference>
<dbReference type="InterPro" id="IPR003018">
    <property type="entry name" value="GAF"/>
</dbReference>
<feature type="transmembrane region" description="Helical" evidence="3">
    <location>
        <begin position="155"/>
        <end position="173"/>
    </location>
</feature>
<keyword evidence="3" id="KW-0812">Transmembrane</keyword>
<dbReference type="InterPro" id="IPR029016">
    <property type="entry name" value="GAF-like_dom_sf"/>
</dbReference>
<evidence type="ECO:0000256" key="1">
    <source>
        <dbReference type="ARBA" id="ARBA00012528"/>
    </source>
</evidence>
<evidence type="ECO:0000313" key="5">
    <source>
        <dbReference type="EMBL" id="PZR10203.1"/>
    </source>
</evidence>
<proteinExistence type="predicted"/>
<feature type="domain" description="GGDEF" evidence="4">
    <location>
        <begin position="580"/>
        <end position="713"/>
    </location>
</feature>
<reference evidence="5 6" key="1">
    <citation type="submission" date="2017-08" db="EMBL/GenBank/DDBJ databases">
        <title>Infants hospitalized years apart are colonized by the same room-sourced microbial strains.</title>
        <authorList>
            <person name="Brooks B."/>
            <person name="Olm M.R."/>
            <person name="Firek B.A."/>
            <person name="Baker R."/>
            <person name="Thomas B.C."/>
            <person name="Morowitz M.J."/>
            <person name="Banfield J.F."/>
        </authorList>
    </citation>
    <scope>NUCLEOTIDE SEQUENCE [LARGE SCALE GENOMIC DNA]</scope>
    <source>
        <strain evidence="5">S2_003_000_R2_14</strain>
    </source>
</reference>
<dbReference type="Pfam" id="PF00990">
    <property type="entry name" value="GGDEF"/>
    <property type="match status" value="1"/>
</dbReference>
<accession>A0A2W5TAT5</accession>
<dbReference type="SMART" id="SM00267">
    <property type="entry name" value="GGDEF"/>
    <property type="match status" value="1"/>
</dbReference>
<dbReference type="CDD" id="cd01949">
    <property type="entry name" value="GGDEF"/>
    <property type="match status" value="1"/>
</dbReference>
<dbReference type="InterPro" id="IPR000160">
    <property type="entry name" value="GGDEF_dom"/>
</dbReference>
<dbReference type="AlphaFoldDB" id="A0A2W5TAT5"/>
<sequence>MTPAPVVPRRSSRPLSYTPGKWARELVRLAPAVAVLTVFGFLARGRFRSLDALQWVDAAAFGFLLLGGALATVRRVRRAMSGVPLHLRDELEFGGAMVAASFVVVALGGEQLFPVVYVLMACLVTFLPRPAAATLLGTAILFDALLTLPERWGVFLGRTAFLTLFAGLYHFVLSARLAAARRAEDDAVKNKIKDLEERARTFRLVSSGADSMPGLKDQEKWLVAAVKEIEGATGSALEVAETALHTHTVGVFMLASDDRSLKLHDCRSTSEHVQRDRFAAGEGIFGALLKRGVPVRMNSMGALKGVTHYEPGGPDISAVLAVPILEGGGMVRGVLVADRLENKPFSEEDEKLLQVIAGEVLRAIEVERVMSYIRRSRDEKDRFFRGIEELNRAGSPDQVFLAVLEACRQVAQPEFCAVTLVSEQNGQRMHRIMRMSGVTSAGRALENATFPDNNGLVANVVRYGAPLPGREATAMDRQIIFDDDTQIRGLQSLKIFPLVAGDRILGTLVTGSRKKAAFDNDELRMLEVIAIQAAQAVLRAQLYEAMEKMATTDGLTGLFNHRTFQGRFDEHLASARRYSRKMSFILTDIDHFKSVNDTYGHPTGDLVLKGVAKILKDQARDTDIVARYGGEEFAIIMPETDAKGAQIIAERIRERIMKEVFQTEQGPLKVTMSLGISTFPDVSTEKQVLIDLADQCLYFAKRHGRNQTVTVAQMQAKGPRAVEG</sequence>
<dbReference type="SMART" id="SM00065">
    <property type="entry name" value="GAF"/>
    <property type="match status" value="2"/>
</dbReference>
<feature type="transmembrane region" description="Helical" evidence="3">
    <location>
        <begin position="93"/>
        <end position="119"/>
    </location>
</feature>
<organism evidence="5 6">
    <name type="scientific">Archangium gephyra</name>
    <dbReference type="NCBI Taxonomy" id="48"/>
    <lineage>
        <taxon>Bacteria</taxon>
        <taxon>Pseudomonadati</taxon>
        <taxon>Myxococcota</taxon>
        <taxon>Myxococcia</taxon>
        <taxon>Myxococcales</taxon>
        <taxon>Cystobacterineae</taxon>
        <taxon>Archangiaceae</taxon>
        <taxon>Archangium</taxon>
    </lineage>
</organism>
<dbReference type="Pfam" id="PF13185">
    <property type="entry name" value="GAF_2"/>
    <property type="match status" value="2"/>
</dbReference>
<dbReference type="PANTHER" id="PTHR45138:SF9">
    <property type="entry name" value="DIGUANYLATE CYCLASE DGCM-RELATED"/>
    <property type="match status" value="1"/>
</dbReference>
<dbReference type="InterPro" id="IPR043128">
    <property type="entry name" value="Rev_trsase/Diguanyl_cyclase"/>
</dbReference>
<keyword evidence="3" id="KW-1133">Transmembrane helix</keyword>
<evidence type="ECO:0000256" key="3">
    <source>
        <dbReference type="SAM" id="Phobius"/>
    </source>
</evidence>
<evidence type="ECO:0000256" key="2">
    <source>
        <dbReference type="ARBA" id="ARBA00034247"/>
    </source>
</evidence>
<dbReference type="Gene3D" id="3.30.450.40">
    <property type="match status" value="2"/>
</dbReference>
<keyword evidence="3" id="KW-0472">Membrane</keyword>
<dbReference type="EMBL" id="QFQP01000018">
    <property type="protein sequence ID" value="PZR10203.1"/>
    <property type="molecule type" value="Genomic_DNA"/>
</dbReference>
<comment type="caution">
    <text evidence="5">The sequence shown here is derived from an EMBL/GenBank/DDBJ whole genome shotgun (WGS) entry which is preliminary data.</text>
</comment>
<dbReference type="FunFam" id="3.30.70.270:FF:000001">
    <property type="entry name" value="Diguanylate cyclase domain protein"/>
    <property type="match status" value="1"/>
</dbReference>
<feature type="transmembrane region" description="Helical" evidence="3">
    <location>
        <begin position="26"/>
        <end position="43"/>
    </location>
</feature>
<dbReference type="PANTHER" id="PTHR45138">
    <property type="entry name" value="REGULATORY COMPONENTS OF SENSORY TRANSDUCTION SYSTEM"/>
    <property type="match status" value="1"/>
</dbReference>
<dbReference type="EC" id="2.7.7.65" evidence="1"/>
<dbReference type="Gene3D" id="3.30.70.270">
    <property type="match status" value="1"/>
</dbReference>
<protein>
    <recommendedName>
        <fullName evidence="1">diguanylate cyclase</fullName>
        <ecNumber evidence="1">2.7.7.65</ecNumber>
    </recommendedName>
</protein>
<dbReference type="Proteomes" id="UP000249061">
    <property type="component" value="Unassembled WGS sequence"/>
</dbReference>
<feature type="transmembrane region" description="Helical" evidence="3">
    <location>
        <begin position="55"/>
        <end position="73"/>
    </location>
</feature>
<dbReference type="InterPro" id="IPR029787">
    <property type="entry name" value="Nucleotide_cyclase"/>
</dbReference>
<gene>
    <name evidence="5" type="ORF">DI536_20470</name>
</gene>
<feature type="transmembrane region" description="Helical" evidence="3">
    <location>
        <begin position="131"/>
        <end position="149"/>
    </location>
</feature>
<dbReference type="GO" id="GO:0052621">
    <property type="term" value="F:diguanylate cyclase activity"/>
    <property type="evidence" value="ECO:0007669"/>
    <property type="project" value="UniProtKB-EC"/>
</dbReference>
<dbReference type="SUPFAM" id="SSF55781">
    <property type="entry name" value="GAF domain-like"/>
    <property type="match status" value="2"/>
</dbReference>
<dbReference type="InterPro" id="IPR050469">
    <property type="entry name" value="Diguanylate_Cyclase"/>
</dbReference>